<sequence length="82" mass="8894">MTKFDTTISSALVQGFDKIVGRIPVDDVARLRGSVADRSTLARNGANRLWKQLREDASFTAPEALSGNPACQVVRARLHRGG</sequence>
<evidence type="ECO:0000313" key="1">
    <source>
        <dbReference type="EMBL" id="MCD7111175.1"/>
    </source>
</evidence>
<gene>
    <name evidence="1" type="ORF">LRX75_19240</name>
</gene>
<dbReference type="Proteomes" id="UP001139089">
    <property type="component" value="Unassembled WGS sequence"/>
</dbReference>
<accession>A0A9X1T2R1</accession>
<proteinExistence type="predicted"/>
<dbReference type="Gene3D" id="3.20.20.60">
    <property type="entry name" value="Phosphoenolpyruvate-binding domains"/>
    <property type="match status" value="1"/>
</dbReference>
<dbReference type="RefSeq" id="WP_231816265.1">
    <property type="nucleotide sequence ID" value="NZ_JAJOZR010000013.1"/>
</dbReference>
<dbReference type="AlphaFoldDB" id="A0A9X1T2R1"/>
<keyword evidence="2" id="KW-1185">Reference proteome</keyword>
<protein>
    <submittedName>
        <fullName evidence="1">Uncharacterized protein</fullName>
    </submittedName>
</protein>
<name>A0A9X1T2R1_9HYPH</name>
<reference evidence="1" key="1">
    <citation type="submission" date="2021-12" db="EMBL/GenBank/DDBJ databases">
        <authorList>
            <person name="Li Y."/>
        </authorList>
    </citation>
    <scope>NUCLEOTIDE SEQUENCE</scope>
    <source>
        <strain evidence="1">DKSPLA3</strain>
    </source>
</reference>
<comment type="caution">
    <text evidence="1">The sequence shown here is derived from an EMBL/GenBank/DDBJ whole genome shotgun (WGS) entry which is preliminary data.</text>
</comment>
<dbReference type="EMBL" id="JAJOZR010000013">
    <property type="protein sequence ID" value="MCD7111175.1"/>
    <property type="molecule type" value="Genomic_DNA"/>
</dbReference>
<evidence type="ECO:0000313" key="2">
    <source>
        <dbReference type="Proteomes" id="UP001139089"/>
    </source>
</evidence>
<organism evidence="1 2">
    <name type="scientific">Rhizobium quercicola</name>
    <dbReference type="NCBI Taxonomy" id="2901226"/>
    <lineage>
        <taxon>Bacteria</taxon>
        <taxon>Pseudomonadati</taxon>
        <taxon>Pseudomonadota</taxon>
        <taxon>Alphaproteobacteria</taxon>
        <taxon>Hyphomicrobiales</taxon>
        <taxon>Rhizobiaceae</taxon>
        <taxon>Rhizobium/Agrobacterium group</taxon>
        <taxon>Rhizobium</taxon>
    </lineage>
</organism>
<dbReference type="InterPro" id="IPR040442">
    <property type="entry name" value="Pyrv_kinase-like_dom_sf"/>
</dbReference>